<evidence type="ECO:0000256" key="1">
    <source>
        <dbReference type="SAM" id="MobiDB-lite"/>
    </source>
</evidence>
<keyword evidence="2" id="KW-0472">Membrane</keyword>
<protein>
    <submittedName>
        <fullName evidence="3">Uncharacterized protein</fullName>
    </submittedName>
</protein>
<dbReference type="Proteomes" id="UP001152798">
    <property type="component" value="Chromosome 4"/>
</dbReference>
<feature type="region of interest" description="Disordered" evidence="1">
    <location>
        <begin position="174"/>
        <end position="201"/>
    </location>
</feature>
<name>A0A9P0H977_NEZVI</name>
<dbReference type="EMBL" id="OV725080">
    <property type="protein sequence ID" value="CAH1397639.1"/>
    <property type="molecule type" value="Genomic_DNA"/>
</dbReference>
<keyword evidence="2" id="KW-0812">Transmembrane</keyword>
<organism evidence="3 4">
    <name type="scientific">Nezara viridula</name>
    <name type="common">Southern green stink bug</name>
    <name type="synonym">Cimex viridulus</name>
    <dbReference type="NCBI Taxonomy" id="85310"/>
    <lineage>
        <taxon>Eukaryota</taxon>
        <taxon>Metazoa</taxon>
        <taxon>Ecdysozoa</taxon>
        <taxon>Arthropoda</taxon>
        <taxon>Hexapoda</taxon>
        <taxon>Insecta</taxon>
        <taxon>Pterygota</taxon>
        <taxon>Neoptera</taxon>
        <taxon>Paraneoptera</taxon>
        <taxon>Hemiptera</taxon>
        <taxon>Heteroptera</taxon>
        <taxon>Panheteroptera</taxon>
        <taxon>Pentatomomorpha</taxon>
        <taxon>Pentatomoidea</taxon>
        <taxon>Pentatomidae</taxon>
        <taxon>Pentatominae</taxon>
        <taxon>Nezara</taxon>
    </lineage>
</organism>
<proteinExistence type="predicted"/>
<keyword evidence="4" id="KW-1185">Reference proteome</keyword>
<accession>A0A9P0H977</accession>
<evidence type="ECO:0000256" key="2">
    <source>
        <dbReference type="SAM" id="Phobius"/>
    </source>
</evidence>
<sequence>MSRLEESFKKLFLISQILLIFPLKLDENGFYRSSWLTTCCSAHLLFLFCGTIYGFIRKPLYTTGASLADLVLAIQQLSMMVSLILSFVCYSLSTNRLTVVLQDLKGIDSLLFDYFAKFDKCVSFKNTWLYGIFAVVVGVMDELAYQDEVFSTFLLYWTFFLTLDFKPTSRRIDEPQAPSIDDSRQTNQDLQAAVGVRRHGK</sequence>
<keyword evidence="2" id="KW-1133">Transmembrane helix</keyword>
<evidence type="ECO:0000313" key="3">
    <source>
        <dbReference type="EMBL" id="CAH1397639.1"/>
    </source>
</evidence>
<dbReference type="AlphaFoldDB" id="A0A9P0H977"/>
<reference evidence="3" key="1">
    <citation type="submission" date="2022-01" db="EMBL/GenBank/DDBJ databases">
        <authorList>
            <person name="King R."/>
        </authorList>
    </citation>
    <scope>NUCLEOTIDE SEQUENCE</scope>
</reference>
<feature type="transmembrane region" description="Helical" evidence="2">
    <location>
        <begin position="68"/>
        <end position="93"/>
    </location>
</feature>
<feature type="transmembrane region" description="Helical" evidence="2">
    <location>
        <begin position="35"/>
        <end position="56"/>
    </location>
</feature>
<gene>
    <name evidence="3" type="ORF">NEZAVI_LOCUS7426</name>
</gene>
<evidence type="ECO:0000313" key="4">
    <source>
        <dbReference type="Proteomes" id="UP001152798"/>
    </source>
</evidence>